<evidence type="ECO:0000256" key="2">
    <source>
        <dbReference type="SAM" id="SignalP"/>
    </source>
</evidence>
<dbReference type="EMBL" id="JAODYH010000014">
    <property type="protein sequence ID" value="MCT9813021.1"/>
    <property type="molecule type" value="Genomic_DNA"/>
</dbReference>
<feature type="chain" id="PRO_5045996176" evidence="2">
    <location>
        <begin position="24"/>
        <end position="1331"/>
    </location>
</feature>
<keyword evidence="2" id="KW-0732">Signal</keyword>
<dbReference type="InterPro" id="IPR003672">
    <property type="entry name" value="CobN/Mg_chltase"/>
</dbReference>
<dbReference type="PANTHER" id="PTHR44119">
    <property type="entry name" value="MAGNESIUM-CHELATASE SUBUNIT CHLH, CHLOROPLASTIC"/>
    <property type="match status" value="1"/>
</dbReference>
<evidence type="ECO:0000313" key="4">
    <source>
        <dbReference type="EMBL" id="MCT9813021.1"/>
    </source>
</evidence>
<feature type="domain" description="CobN/magnesium chelatase" evidence="3">
    <location>
        <begin position="131"/>
        <end position="1211"/>
    </location>
</feature>
<accession>A0ABT2PRB4</accession>
<name>A0ABT2PRB4_9BURK</name>
<evidence type="ECO:0000313" key="5">
    <source>
        <dbReference type="Proteomes" id="UP001525968"/>
    </source>
</evidence>
<dbReference type="Proteomes" id="UP001525968">
    <property type="component" value="Unassembled WGS sequence"/>
</dbReference>
<feature type="compositionally biased region" description="Pro residues" evidence="1">
    <location>
        <begin position="1255"/>
        <end position="1277"/>
    </location>
</feature>
<dbReference type="CDD" id="cd10150">
    <property type="entry name" value="CobN_like"/>
    <property type="match status" value="1"/>
</dbReference>
<dbReference type="NCBIfam" id="NF004644">
    <property type="entry name" value="PRK05989.2-2"/>
    <property type="match status" value="1"/>
</dbReference>
<evidence type="ECO:0000259" key="3">
    <source>
        <dbReference type="Pfam" id="PF02514"/>
    </source>
</evidence>
<feature type="signal peptide" evidence="2">
    <location>
        <begin position="1"/>
        <end position="23"/>
    </location>
</feature>
<dbReference type="PANTHER" id="PTHR44119:SF4">
    <property type="entry name" value="AEROBIC COBALTOCHELATASE SUBUNIT COBN"/>
    <property type="match status" value="1"/>
</dbReference>
<dbReference type="EC" id="6.6.1.2" evidence="4"/>
<reference evidence="4 5" key="1">
    <citation type="submission" date="2022-09" db="EMBL/GenBank/DDBJ databases">
        <title>Draft genome of isolate Be4.</title>
        <authorList>
            <person name="Sanchez-Castro I."/>
            <person name="Martinez-Rodriguez P."/>
            <person name="Descostes M."/>
            <person name="Merroun M."/>
        </authorList>
    </citation>
    <scope>NUCLEOTIDE SEQUENCE [LARGE SCALE GENOMIC DNA]</scope>
    <source>
        <strain evidence="4 5">Be4</strain>
    </source>
</reference>
<gene>
    <name evidence="4" type="primary">cobN</name>
    <name evidence="4" type="ORF">N0K08_20525</name>
</gene>
<comment type="caution">
    <text evidence="4">The sequence shown here is derived from an EMBL/GenBank/DDBJ whole genome shotgun (WGS) entry which is preliminary data.</text>
</comment>
<evidence type="ECO:0000256" key="1">
    <source>
        <dbReference type="SAM" id="MobiDB-lite"/>
    </source>
</evidence>
<proteinExistence type="predicted"/>
<feature type="region of interest" description="Disordered" evidence="1">
    <location>
        <begin position="1249"/>
        <end position="1280"/>
    </location>
</feature>
<sequence>MKFLCLIPWMLGWLLLTGASAQAGPAAPARHNVLIISASNVPLGKFTALAPLALDAGVSIQQRSLQSLPEQPEAGSFAGFDLVLIDAYQQEQVQAKLGAVLPQLPMPHVWLLEAGPAGRGFAAADVEQLTRYYVNGGQANYRHFFLTLQALLEKRRPEGIPAPQVFPKVGIYHPRAPLQVFASTAEYFAWRGIRLDAPDQRPPVVALSFHQTQIGGLQTAVIDDLVARIEGAGAVALPYYSPSMDEQAHLQILQPGGRRAADVLINTRIMLNADGTRRAFEQLGIPVVQATTYRRGSPEDWAKDPQGIPAMDLPLYVAQAEYTGINDIQIASAIDPLSGEQLPLDAQAQSVVTKALNWVRLQRKPAADKQLAIFFWNSPPGEKNLASAFLNVPTSLIQSLTTLRDAGYTTEVPTQEVLIEKLQRLLAPLYRDARLDDLLRDGLAATLPVARYEAWLNNLPPQVRADVTRRWGQPAASDMVIQHQGQPVFVIPRLQLGRAVLLPQPPRSDKQDNQERALYHSLSAVPTHFYLAAYLWARETMASDAIVHFGTHGSQEWLPGKERGLAVTDYPSLTVGDLPVVYPYIVDNIGEAQQAKRRGRAVTLSYQTPPFQPAGMHQAWSEVHDLLHAWQDQDQGAVKDQYRADILARVKAERMDQNMGWKDGHRPDNFAAFVEALHAHLHELAETVQPLGLHTLGQPPAQEHRLATVVMMLGRDYWHAAARAAGVAESEIDEAMVGDYRRFTQSAPFQLLAQFIAGTATAPDPALQAQLAQGREWYGRLDASGEMPALLNALAGKYIPTSYGGDPIKNPDAFPTGRNLYGFDPSRIPSAQAWAAGQKAAEQMIAAHRDNTGKALDKVTFSLWSVETMRHQGLLEAQALWLMGVEPVWDKGGRVIDVRRVDRKTLGRPRVDVVLSATGLYRDHFPNALRQLARAAQLAATAEEADNPAWRFSQQVQKRLIAQGVAPEAAATASQTRIFSTASGEYGTGLPEATLATDSWGSKAEGDSKLAALYLDRMQSAYGPDEKLWGTQGVAGLGTNLYAEHLKGTQAAVLSRSSNTYGMLTTDDPFQYLGGIGLAVRALDGKAPELYISNLRNPGATRTESAATFLSKELATRQFHPGYIQGLMKEGYSGTLRVLDATNNLWGWTATSHEIVRDDQWQEMADVYVNDKHRLGVREWMEKSNPHAYAQTMERMLEAARKGYWQTDDATLATLKNRYQQLQQRFGVQPASRALMDYVAGAADSNALPTQAPAAAPPAAAPAPAAPPEAAPEPAPATPTISGMQLQKVEPPAPASPASLQQWLLWALVLAVVAAGALRQARPRPLPAAAH</sequence>
<dbReference type="RefSeq" id="WP_261502267.1">
    <property type="nucleotide sequence ID" value="NZ_JAODYH010000014.1"/>
</dbReference>
<organism evidence="4 5">
    <name type="scientific">Acidovorax bellezanensis</name>
    <dbReference type="NCBI Taxonomy" id="2976702"/>
    <lineage>
        <taxon>Bacteria</taxon>
        <taxon>Pseudomonadati</taxon>
        <taxon>Pseudomonadota</taxon>
        <taxon>Betaproteobacteria</taxon>
        <taxon>Burkholderiales</taxon>
        <taxon>Comamonadaceae</taxon>
        <taxon>Acidovorax</taxon>
    </lineage>
</organism>
<protein>
    <submittedName>
        <fullName evidence="4">Cobaltochelatase subunit CobN</fullName>
        <ecNumber evidence="4">6.6.1.2</ecNumber>
    </submittedName>
</protein>
<dbReference type="Pfam" id="PF02514">
    <property type="entry name" value="CobN-Mg_chel"/>
    <property type="match status" value="1"/>
</dbReference>
<keyword evidence="5" id="KW-1185">Reference proteome</keyword>
<keyword evidence="4" id="KW-0436">Ligase</keyword>
<dbReference type="GO" id="GO:0051116">
    <property type="term" value="F:cobaltochelatase activity"/>
    <property type="evidence" value="ECO:0007669"/>
    <property type="project" value="UniProtKB-EC"/>
</dbReference>